<dbReference type="EMBL" id="UYYB01112967">
    <property type="protein sequence ID" value="VDM81452.1"/>
    <property type="molecule type" value="Genomic_DNA"/>
</dbReference>
<organism evidence="1 2">
    <name type="scientific">Strongylus vulgaris</name>
    <name type="common">Blood worm</name>
    <dbReference type="NCBI Taxonomy" id="40348"/>
    <lineage>
        <taxon>Eukaryota</taxon>
        <taxon>Metazoa</taxon>
        <taxon>Ecdysozoa</taxon>
        <taxon>Nematoda</taxon>
        <taxon>Chromadorea</taxon>
        <taxon>Rhabditida</taxon>
        <taxon>Rhabditina</taxon>
        <taxon>Rhabditomorpha</taxon>
        <taxon>Strongyloidea</taxon>
        <taxon>Strongylidae</taxon>
        <taxon>Strongylus</taxon>
    </lineage>
</organism>
<dbReference type="AlphaFoldDB" id="A0A3P7LQP1"/>
<dbReference type="OrthoDB" id="158357at2759"/>
<name>A0A3P7LQP1_STRVU</name>
<sequence>MADPLRDASVMIVAGSIEYERIPGRLSTLEPIFCER</sequence>
<dbReference type="Proteomes" id="UP000270094">
    <property type="component" value="Unassembled WGS sequence"/>
</dbReference>
<evidence type="ECO:0000313" key="2">
    <source>
        <dbReference type="Proteomes" id="UP000270094"/>
    </source>
</evidence>
<proteinExistence type="predicted"/>
<gene>
    <name evidence="1" type="ORF">SVUK_LOCUS16450</name>
</gene>
<accession>A0A3P7LQP1</accession>
<reference evidence="1 2" key="1">
    <citation type="submission" date="2018-11" db="EMBL/GenBank/DDBJ databases">
        <authorList>
            <consortium name="Pathogen Informatics"/>
        </authorList>
    </citation>
    <scope>NUCLEOTIDE SEQUENCE [LARGE SCALE GENOMIC DNA]</scope>
</reference>
<evidence type="ECO:0000313" key="1">
    <source>
        <dbReference type="EMBL" id="VDM81452.1"/>
    </source>
</evidence>
<keyword evidence="2" id="KW-1185">Reference proteome</keyword>
<protein>
    <submittedName>
        <fullName evidence="1">Uncharacterized protein</fullName>
    </submittedName>
</protein>